<keyword evidence="1" id="KW-0472">Membrane</keyword>
<accession>R8AQ12</accession>
<reference evidence="2 3" key="1">
    <citation type="journal article" date="2013" name="Genome Announc.">
        <title>Genome Sequence of Plesiomonas shigelloides Strain 302-73 (Serotype O1).</title>
        <authorList>
            <person name="Pique N."/>
            <person name="Aquilini E."/>
            <person name="Alioto T."/>
            <person name="Minana-Galbis D."/>
            <person name="Tomas J.M."/>
        </authorList>
    </citation>
    <scope>NUCLEOTIDE SEQUENCE [LARGE SCALE GENOMIC DNA]</scope>
    <source>
        <strain evidence="2 3">302-73</strain>
    </source>
</reference>
<keyword evidence="1" id="KW-0812">Transmembrane</keyword>
<feature type="transmembrane region" description="Helical" evidence="1">
    <location>
        <begin position="6"/>
        <end position="35"/>
    </location>
</feature>
<evidence type="ECO:0000313" key="2">
    <source>
        <dbReference type="EMBL" id="EON88426.1"/>
    </source>
</evidence>
<comment type="caution">
    <text evidence="2">The sequence shown here is derived from an EMBL/GenBank/DDBJ whole genome shotgun (WGS) entry which is preliminary data.</text>
</comment>
<dbReference type="RefSeq" id="WP_010863694.1">
    <property type="nucleotide sequence ID" value="NZ_KB944511.1"/>
</dbReference>
<organism evidence="2 3">
    <name type="scientific">Plesiomonas shigelloides 302-73</name>
    <dbReference type="NCBI Taxonomy" id="1315976"/>
    <lineage>
        <taxon>Bacteria</taxon>
        <taxon>Pseudomonadati</taxon>
        <taxon>Pseudomonadota</taxon>
        <taxon>Gammaproteobacteria</taxon>
        <taxon>Enterobacterales</taxon>
        <taxon>Enterobacteriaceae</taxon>
        <taxon>Plesiomonas</taxon>
    </lineage>
</organism>
<keyword evidence="1" id="KW-1133">Transmembrane helix</keyword>
<dbReference type="EMBL" id="AQQO01000340">
    <property type="protein sequence ID" value="EON88426.1"/>
    <property type="molecule type" value="Genomic_DNA"/>
</dbReference>
<sequence length="73" mass="8314">MHTDSIILMFITMIMGTGMLINIVIATIMVIPMIIHMSILTVMIIHMDTTTITTRMRIKRRVAQPVPCQRSES</sequence>
<keyword evidence="3" id="KW-1185">Reference proteome</keyword>
<evidence type="ECO:0000256" key="1">
    <source>
        <dbReference type="SAM" id="Phobius"/>
    </source>
</evidence>
<evidence type="ECO:0000313" key="3">
    <source>
        <dbReference type="Proteomes" id="UP000014012"/>
    </source>
</evidence>
<dbReference type="HOGENOM" id="CLU_2701625_0_0_6"/>
<protein>
    <submittedName>
        <fullName evidence="2">Uncharacterized protein</fullName>
    </submittedName>
</protein>
<proteinExistence type="predicted"/>
<dbReference type="Proteomes" id="UP000014012">
    <property type="component" value="Unassembled WGS sequence"/>
</dbReference>
<dbReference type="AlphaFoldDB" id="R8AQ12"/>
<gene>
    <name evidence="2" type="ORF">PLESHI_10425</name>
</gene>
<name>R8AQ12_PLESH</name>